<dbReference type="OrthoDB" id="16820at2759"/>
<dbReference type="Gene3D" id="3.10.180.10">
    <property type="entry name" value="2,3-Dihydroxybiphenyl 1,2-Dioxygenase, domain 1"/>
    <property type="match status" value="1"/>
</dbReference>
<dbReference type="PROSITE" id="PS51819">
    <property type="entry name" value="VOC"/>
    <property type="match status" value="1"/>
</dbReference>
<dbReference type="InterPro" id="IPR037523">
    <property type="entry name" value="VOC_core"/>
</dbReference>
<keyword evidence="3" id="KW-1185">Reference proteome</keyword>
<dbReference type="EMBL" id="SOZI01000083">
    <property type="protein sequence ID" value="TNY19831.1"/>
    <property type="molecule type" value="Genomic_DNA"/>
</dbReference>
<protein>
    <submittedName>
        <fullName evidence="2">Glyoxalase/Bleomycin resistance protein/Dihydroxybiphenyl dioxygenase</fullName>
    </submittedName>
</protein>
<dbReference type="InterPro" id="IPR004360">
    <property type="entry name" value="Glyas_Fos-R_dOase_dom"/>
</dbReference>
<gene>
    <name evidence="2" type="ORF">DMC30DRAFT_417518</name>
</gene>
<dbReference type="InterPro" id="IPR029068">
    <property type="entry name" value="Glyas_Bleomycin-R_OHBP_Dase"/>
</dbReference>
<evidence type="ECO:0000259" key="1">
    <source>
        <dbReference type="PROSITE" id="PS51819"/>
    </source>
</evidence>
<dbReference type="SUPFAM" id="SSF54593">
    <property type="entry name" value="Glyoxalase/Bleomycin resistance protein/Dihydroxybiphenyl dioxygenase"/>
    <property type="match status" value="1"/>
</dbReference>
<dbReference type="GO" id="GO:0051213">
    <property type="term" value="F:dioxygenase activity"/>
    <property type="evidence" value="ECO:0007669"/>
    <property type="project" value="UniProtKB-KW"/>
</dbReference>
<organism evidence="2 3">
    <name type="scientific">Rhodotorula diobovata</name>
    <dbReference type="NCBI Taxonomy" id="5288"/>
    <lineage>
        <taxon>Eukaryota</taxon>
        <taxon>Fungi</taxon>
        <taxon>Dikarya</taxon>
        <taxon>Basidiomycota</taxon>
        <taxon>Pucciniomycotina</taxon>
        <taxon>Microbotryomycetes</taxon>
        <taxon>Sporidiobolales</taxon>
        <taxon>Sporidiobolaceae</taxon>
        <taxon>Rhodotorula</taxon>
    </lineage>
</organism>
<dbReference type="AlphaFoldDB" id="A0A5C5FVW7"/>
<keyword evidence="2" id="KW-0223">Dioxygenase</keyword>
<comment type="caution">
    <text evidence="2">The sequence shown here is derived from an EMBL/GenBank/DDBJ whole genome shotgun (WGS) entry which is preliminary data.</text>
</comment>
<proteinExistence type="predicted"/>
<dbReference type="Proteomes" id="UP000311382">
    <property type="component" value="Unassembled WGS sequence"/>
</dbReference>
<sequence length="154" mass="16631">MSLLLTSLLPKISHVLELCLYARHLPTSVAFYSETLRLGAPYLSNPRMAGFSLGHTTLLLFQRGLTSADSALPSSRGLIPGHGPPGVDAPQLRTHFALAVDGAEDVEAWERELSARGVEVMGRAEWPAGGRSVYFADPDGHVGEIASRGIWPHY</sequence>
<reference evidence="2 3" key="1">
    <citation type="submission" date="2019-03" db="EMBL/GenBank/DDBJ databases">
        <title>Rhodosporidium diobovatum UCD-FST 08-225 genome sequencing, assembly, and annotation.</title>
        <authorList>
            <person name="Fakankun I.U."/>
            <person name="Fristensky B."/>
            <person name="Levin D.B."/>
        </authorList>
    </citation>
    <scope>NUCLEOTIDE SEQUENCE [LARGE SCALE GENOMIC DNA]</scope>
    <source>
        <strain evidence="2 3">UCD-FST 08-225</strain>
    </source>
</reference>
<keyword evidence="2" id="KW-0560">Oxidoreductase</keyword>
<dbReference type="Pfam" id="PF00903">
    <property type="entry name" value="Glyoxalase"/>
    <property type="match status" value="1"/>
</dbReference>
<feature type="domain" description="VOC" evidence="1">
    <location>
        <begin position="11"/>
        <end position="148"/>
    </location>
</feature>
<evidence type="ECO:0000313" key="2">
    <source>
        <dbReference type="EMBL" id="TNY19831.1"/>
    </source>
</evidence>
<name>A0A5C5FVW7_9BASI</name>
<evidence type="ECO:0000313" key="3">
    <source>
        <dbReference type="Proteomes" id="UP000311382"/>
    </source>
</evidence>
<accession>A0A5C5FVW7</accession>